<dbReference type="InterPro" id="IPR050093">
    <property type="entry name" value="ABC_SmlMolc_Importer"/>
</dbReference>
<name>A0A921F7I0_9ACTN</name>
<organism evidence="5 6">
    <name type="scientific">Dietzia timorensis</name>
    <dbReference type="NCBI Taxonomy" id="499555"/>
    <lineage>
        <taxon>Bacteria</taxon>
        <taxon>Bacillati</taxon>
        <taxon>Actinomycetota</taxon>
        <taxon>Actinomycetes</taxon>
        <taxon>Mycobacteriales</taxon>
        <taxon>Dietziaceae</taxon>
        <taxon>Dietzia</taxon>
    </lineage>
</organism>
<reference evidence="5" key="2">
    <citation type="submission" date="2021-09" db="EMBL/GenBank/DDBJ databases">
        <authorList>
            <person name="Gilroy R."/>
        </authorList>
    </citation>
    <scope>NUCLEOTIDE SEQUENCE</scope>
    <source>
        <strain evidence="5">ChiGjej1B1-18357</strain>
    </source>
</reference>
<dbReference type="Proteomes" id="UP000776650">
    <property type="component" value="Unassembled WGS sequence"/>
</dbReference>
<dbReference type="Pfam" id="PF00005">
    <property type="entry name" value="ABC_tran"/>
    <property type="match status" value="1"/>
</dbReference>
<evidence type="ECO:0000313" key="6">
    <source>
        <dbReference type="Proteomes" id="UP000776650"/>
    </source>
</evidence>
<protein>
    <submittedName>
        <fullName evidence="5">ATP-binding cassette domain-containing protein</fullName>
    </submittedName>
</protein>
<dbReference type="InterPro" id="IPR003593">
    <property type="entry name" value="AAA+_ATPase"/>
</dbReference>
<dbReference type="InterPro" id="IPR027417">
    <property type="entry name" value="P-loop_NTPase"/>
</dbReference>
<dbReference type="GO" id="GO:0005524">
    <property type="term" value="F:ATP binding"/>
    <property type="evidence" value="ECO:0007669"/>
    <property type="project" value="UniProtKB-KW"/>
</dbReference>
<dbReference type="PANTHER" id="PTHR42781:SF4">
    <property type="entry name" value="SPERMIDINE_PUTRESCINE IMPORT ATP-BINDING PROTEIN POTA"/>
    <property type="match status" value="1"/>
</dbReference>
<reference evidence="5" key="1">
    <citation type="journal article" date="2021" name="PeerJ">
        <title>Extensive microbial diversity within the chicken gut microbiome revealed by metagenomics and culture.</title>
        <authorList>
            <person name="Gilroy R."/>
            <person name="Ravi A."/>
            <person name="Getino M."/>
            <person name="Pursley I."/>
            <person name="Horton D.L."/>
            <person name="Alikhan N.F."/>
            <person name="Baker D."/>
            <person name="Gharbi K."/>
            <person name="Hall N."/>
            <person name="Watson M."/>
            <person name="Adriaenssens E.M."/>
            <person name="Foster-Nyarko E."/>
            <person name="Jarju S."/>
            <person name="Secka A."/>
            <person name="Antonio M."/>
            <person name="Oren A."/>
            <person name="Chaudhuri R.R."/>
            <person name="La Ragione R."/>
            <person name="Hildebrand F."/>
            <person name="Pallen M.J."/>
        </authorList>
    </citation>
    <scope>NUCLEOTIDE SEQUENCE</scope>
    <source>
        <strain evidence="5">ChiGjej1B1-18357</strain>
    </source>
</reference>
<dbReference type="SMART" id="SM00382">
    <property type="entry name" value="AAA"/>
    <property type="match status" value="1"/>
</dbReference>
<sequence length="214" mass="22475">MSSPRDGALRLAGTITRGEFSIAVDFSVAPGEVVALSGPNGVGKTTVLRFLAGLGGILGPSGAYTLGGEDMTHLPPEHRRLAFVFQEPRVVPHMTAVENVSFAATLSGIPRADARRRAASLLDELGLPEAKHSLRPAKLSGGQRGRVAIARALAAESPRLRLLDEPLAAIDAPSRPLLREVLARHLAASDAPTILVTHDRSDVEALASRDIPLG</sequence>
<dbReference type="PROSITE" id="PS50893">
    <property type="entry name" value="ABC_TRANSPORTER_2"/>
    <property type="match status" value="1"/>
</dbReference>
<comment type="caution">
    <text evidence="5">The sequence shown here is derived from an EMBL/GenBank/DDBJ whole genome shotgun (WGS) entry which is preliminary data.</text>
</comment>
<evidence type="ECO:0000313" key="5">
    <source>
        <dbReference type="EMBL" id="HJE92079.1"/>
    </source>
</evidence>
<feature type="domain" description="ABC transporter" evidence="4">
    <location>
        <begin position="4"/>
        <end position="214"/>
    </location>
</feature>
<proteinExistence type="predicted"/>
<gene>
    <name evidence="5" type="ORF">K8V11_13845</name>
</gene>
<dbReference type="RefSeq" id="WP_303915495.1">
    <property type="nucleotide sequence ID" value="NZ_DYXM01000267.1"/>
</dbReference>
<dbReference type="SUPFAM" id="SSF52540">
    <property type="entry name" value="P-loop containing nucleoside triphosphate hydrolases"/>
    <property type="match status" value="1"/>
</dbReference>
<dbReference type="AlphaFoldDB" id="A0A921F7I0"/>
<dbReference type="InterPro" id="IPR003439">
    <property type="entry name" value="ABC_transporter-like_ATP-bd"/>
</dbReference>
<evidence type="ECO:0000256" key="2">
    <source>
        <dbReference type="ARBA" id="ARBA00022741"/>
    </source>
</evidence>
<keyword evidence="2" id="KW-0547">Nucleotide-binding</keyword>
<keyword evidence="3 5" id="KW-0067">ATP-binding</keyword>
<keyword evidence="1" id="KW-0813">Transport</keyword>
<accession>A0A921F7I0</accession>
<evidence type="ECO:0000256" key="1">
    <source>
        <dbReference type="ARBA" id="ARBA00022448"/>
    </source>
</evidence>
<dbReference type="GO" id="GO:0016887">
    <property type="term" value="F:ATP hydrolysis activity"/>
    <property type="evidence" value="ECO:0007669"/>
    <property type="project" value="InterPro"/>
</dbReference>
<dbReference type="Gene3D" id="3.40.50.300">
    <property type="entry name" value="P-loop containing nucleotide triphosphate hydrolases"/>
    <property type="match status" value="1"/>
</dbReference>
<dbReference type="EMBL" id="DYXM01000267">
    <property type="protein sequence ID" value="HJE92079.1"/>
    <property type="molecule type" value="Genomic_DNA"/>
</dbReference>
<evidence type="ECO:0000256" key="3">
    <source>
        <dbReference type="ARBA" id="ARBA00022840"/>
    </source>
</evidence>
<evidence type="ECO:0000259" key="4">
    <source>
        <dbReference type="PROSITE" id="PS50893"/>
    </source>
</evidence>
<dbReference type="PANTHER" id="PTHR42781">
    <property type="entry name" value="SPERMIDINE/PUTRESCINE IMPORT ATP-BINDING PROTEIN POTA"/>
    <property type="match status" value="1"/>
</dbReference>